<name>A0ACC5ZLS8_9TELE</name>
<sequence>VGIERKLQELIPGLEKVQKSEECDFILVFCPVVSRAGTDIEAAVRKLSTLPGSKPAVLVVLHHTSDPELIVPDSSRAVNRENVITVDCLFHEDQGLLPCSRNNEALSKVMNCLIPEDILERTPRKS</sequence>
<evidence type="ECO:0000313" key="2">
    <source>
        <dbReference type="Proteomes" id="UP000830395"/>
    </source>
</evidence>
<keyword evidence="2" id="KW-1185">Reference proteome</keyword>
<dbReference type="EMBL" id="CM041001">
    <property type="protein sequence ID" value="MCJ8748827.1"/>
    <property type="molecule type" value="Genomic_DNA"/>
</dbReference>
<protein>
    <submittedName>
        <fullName evidence="1">Uncharacterized protein</fullName>
    </submittedName>
</protein>
<reference evidence="1" key="1">
    <citation type="submission" date="2020-02" db="EMBL/GenBank/DDBJ databases">
        <title>Genome sequencing of the panga catfish, Pangasius djambal.</title>
        <authorList>
            <person name="Wen M."/>
            <person name="Zahm M."/>
            <person name="Roques C."/>
            <person name="Cabau C."/>
            <person name="Klopp C."/>
            <person name="Donnadieu C."/>
            <person name="Jouanno E."/>
            <person name="Avarre J.-C."/>
            <person name="Campet M."/>
            <person name="Ha T."/>
            <person name="Dugue R."/>
            <person name="Lampietro C."/>
            <person name="Louis A."/>
            <person name="Herpin A."/>
            <person name="Echchiki A."/>
            <person name="Berthelot C."/>
            <person name="Parey E."/>
            <person name="Roest-Crollius H."/>
            <person name="Braasch I."/>
            <person name="Postlethwait J.H."/>
            <person name="Bobe J."/>
            <person name="Montfort J."/>
            <person name="Bouchez O."/>
            <person name="Begum T."/>
            <person name="Schartl M."/>
            <person name="Gustiano R."/>
            <person name="Guiguen Y."/>
        </authorList>
    </citation>
    <scope>NUCLEOTIDE SEQUENCE</scope>
    <source>
        <strain evidence="1">Pdj_M5554</strain>
    </source>
</reference>
<evidence type="ECO:0000313" key="1">
    <source>
        <dbReference type="EMBL" id="MCJ8748827.1"/>
    </source>
</evidence>
<feature type="non-terminal residue" evidence="1">
    <location>
        <position position="126"/>
    </location>
</feature>
<accession>A0ACC5ZLS8</accession>
<proteinExistence type="predicted"/>
<gene>
    <name evidence="1" type="ORF">PDJAM_G00169130</name>
</gene>
<organism evidence="1 2">
    <name type="scientific">Pangasius djambal</name>
    <dbReference type="NCBI Taxonomy" id="1691987"/>
    <lineage>
        <taxon>Eukaryota</taxon>
        <taxon>Metazoa</taxon>
        <taxon>Chordata</taxon>
        <taxon>Craniata</taxon>
        <taxon>Vertebrata</taxon>
        <taxon>Euteleostomi</taxon>
        <taxon>Actinopterygii</taxon>
        <taxon>Neopterygii</taxon>
        <taxon>Teleostei</taxon>
        <taxon>Ostariophysi</taxon>
        <taxon>Siluriformes</taxon>
        <taxon>Pangasiidae</taxon>
        <taxon>Pangasius</taxon>
    </lineage>
</organism>
<comment type="caution">
    <text evidence="1">The sequence shown here is derived from an EMBL/GenBank/DDBJ whole genome shotgun (WGS) entry which is preliminary data.</text>
</comment>
<feature type="non-terminal residue" evidence="1">
    <location>
        <position position="1"/>
    </location>
</feature>
<dbReference type="Proteomes" id="UP000830395">
    <property type="component" value="Chromosome 27"/>
</dbReference>